<evidence type="ECO:0000313" key="2">
    <source>
        <dbReference type="Proteomes" id="UP000182257"/>
    </source>
</evidence>
<proteinExistence type="predicted"/>
<evidence type="ECO:0000313" key="1">
    <source>
        <dbReference type="EMBL" id="SEA02044.1"/>
    </source>
</evidence>
<organism evidence="1 2">
    <name type="scientific">Xylanibacter ruminicola</name>
    <name type="common">Prevotella ruminicola</name>
    <dbReference type="NCBI Taxonomy" id="839"/>
    <lineage>
        <taxon>Bacteria</taxon>
        <taxon>Pseudomonadati</taxon>
        <taxon>Bacteroidota</taxon>
        <taxon>Bacteroidia</taxon>
        <taxon>Bacteroidales</taxon>
        <taxon>Prevotellaceae</taxon>
        <taxon>Xylanibacter</taxon>
    </lineage>
</organism>
<gene>
    <name evidence="1" type="ORF">SAMN05216462_0330</name>
</gene>
<dbReference type="RefSeq" id="WP_074759941.1">
    <property type="nucleotide sequence ID" value="NZ_FNRF01000001.1"/>
</dbReference>
<dbReference type="EMBL" id="FNRF01000001">
    <property type="protein sequence ID" value="SEA02044.1"/>
    <property type="molecule type" value="Genomic_DNA"/>
</dbReference>
<protein>
    <submittedName>
        <fullName evidence="1">Uncharacterized protein</fullName>
    </submittedName>
</protein>
<reference evidence="1 2" key="1">
    <citation type="submission" date="2016-10" db="EMBL/GenBank/DDBJ databases">
        <authorList>
            <person name="de Groot N.N."/>
        </authorList>
    </citation>
    <scope>NUCLEOTIDE SEQUENCE [LARGE SCALE GENOMIC DNA]</scope>
    <source>
        <strain evidence="1 2">D31d</strain>
    </source>
</reference>
<sequence length="78" mass="9145">MARLQASKLEIWLSAADGHYPLAVNPASQFTDYAAQKRRQKPSEFGDAYEYLEYSKYDAVAEHEEQYKYLHTTYVLFM</sequence>
<dbReference type="AlphaFoldDB" id="A0A1H3XTW1"/>
<dbReference type="Proteomes" id="UP000182257">
    <property type="component" value="Unassembled WGS sequence"/>
</dbReference>
<name>A0A1H3XTW1_XYLRU</name>
<accession>A0A1H3XTW1</accession>